<dbReference type="InterPro" id="IPR042490">
    <property type="entry name" value="Thio_Ohase/BAAT_N"/>
</dbReference>
<dbReference type="GO" id="GO:0006631">
    <property type="term" value="P:fatty acid metabolic process"/>
    <property type="evidence" value="ECO:0007669"/>
    <property type="project" value="TreeGrafter"/>
</dbReference>
<sequence length="471" mass="52401">MIGTDSHFLNTSQNHHQVNVCSTVPAACGQRDALQTPRLSTMSQTVPPVLSVHPSRSLVDEKLKVLVENLPPGSPVTLHSLHRSEDEHYWEAYGHYVSDHRGIVSVAEDSSVGGTYTGIESMGLLWSMRPVPGSRKGLRLRKMNVRSPMLFNISVYNGLITEGFREQTPLASALIERWYMAPGVQRIDIREKGVRGTLFIPPGPGPFPGLLDMWGGGGGLLEYRSSLLASRGFASFALEYFNSGELESAELEFSYFENAFSIVKDHPQVIPDKIGIFGLSLGSIMTVYLAAESTIVKPLCCVCVSASHFYPPGKNLHGVYEVMTMKPHMIRVDENGHHAWRDMGLEIIKEPSYRINVEKINCPMLLVNGLDDQNWPSVECADEIAQIMSAAGKGDLVTRLHYPDTGHLIEPPFSPHFRATKFKTATGKQKVILLWGGQTKPHSDAQEDSWRKILSFLQHHLYSRETPKARM</sequence>
<evidence type="ECO:0000313" key="5">
    <source>
        <dbReference type="EMBL" id="KAE8281265.1"/>
    </source>
</evidence>
<protein>
    <submittedName>
        <fullName evidence="5">Acyl-coenzyme A thioesterase 4</fullName>
    </submittedName>
</protein>
<dbReference type="InterPro" id="IPR016662">
    <property type="entry name" value="Acyl-CoA_thioEstase_long-chain"/>
</dbReference>
<dbReference type="Pfam" id="PF08840">
    <property type="entry name" value="BAAT_C"/>
    <property type="match status" value="1"/>
</dbReference>
<evidence type="ECO:0000259" key="4">
    <source>
        <dbReference type="Pfam" id="PF08840"/>
    </source>
</evidence>
<dbReference type="Pfam" id="PF04775">
    <property type="entry name" value="Bile_Hydr_Trans"/>
    <property type="match status" value="1"/>
</dbReference>
<feature type="active site" description="Charge relay system" evidence="2">
    <location>
        <position position="280"/>
    </location>
</feature>
<dbReference type="EMBL" id="REGW02000020">
    <property type="protein sequence ID" value="KAE8281265.1"/>
    <property type="molecule type" value="Genomic_DNA"/>
</dbReference>
<dbReference type="InterPro" id="IPR014940">
    <property type="entry name" value="BAAT_C"/>
</dbReference>
<name>A0A6G0HPY6_LARCR</name>
<dbReference type="Gene3D" id="3.40.50.1820">
    <property type="entry name" value="alpha/beta hydrolase"/>
    <property type="match status" value="1"/>
</dbReference>
<reference evidence="5 6" key="1">
    <citation type="submission" date="2019-07" db="EMBL/GenBank/DDBJ databases">
        <title>Chromosome genome assembly for large yellow croaker.</title>
        <authorList>
            <person name="Xiao S."/>
        </authorList>
    </citation>
    <scope>NUCLEOTIDE SEQUENCE [LARGE SCALE GENOMIC DNA]</scope>
    <source>
        <strain evidence="5">JMULYC20181020</strain>
        <tissue evidence="5">Muscle</tissue>
    </source>
</reference>
<feature type="active site" description="Charge relay system" evidence="2">
    <location>
        <position position="407"/>
    </location>
</feature>
<dbReference type="AlphaFoldDB" id="A0A6G0HPY6"/>
<gene>
    <name evidence="5" type="ORF">D5F01_LYC20241</name>
</gene>
<feature type="domain" description="Acyl-CoA thioester hydrolase/bile acid-CoA amino acid N-acetyltransferase" evidence="3">
    <location>
        <begin position="60"/>
        <end position="191"/>
    </location>
</feature>
<organism evidence="5 6">
    <name type="scientific">Larimichthys crocea</name>
    <name type="common">Large yellow croaker</name>
    <name type="synonym">Pseudosciaena crocea</name>
    <dbReference type="NCBI Taxonomy" id="215358"/>
    <lineage>
        <taxon>Eukaryota</taxon>
        <taxon>Metazoa</taxon>
        <taxon>Chordata</taxon>
        <taxon>Craniata</taxon>
        <taxon>Vertebrata</taxon>
        <taxon>Euteleostomi</taxon>
        <taxon>Actinopterygii</taxon>
        <taxon>Neopterygii</taxon>
        <taxon>Teleostei</taxon>
        <taxon>Neoteleostei</taxon>
        <taxon>Acanthomorphata</taxon>
        <taxon>Eupercaria</taxon>
        <taxon>Sciaenidae</taxon>
        <taxon>Larimichthys</taxon>
    </lineage>
</organism>
<accession>A0A6G0HPY6</accession>
<dbReference type="FunFam" id="2.60.40.2240:FF:000002">
    <property type="entry name" value="Acyl-CoA thioesterase 18"/>
    <property type="match status" value="1"/>
</dbReference>
<dbReference type="GO" id="GO:0047617">
    <property type="term" value="F:fatty acyl-CoA hydrolase activity"/>
    <property type="evidence" value="ECO:0007669"/>
    <property type="project" value="TreeGrafter"/>
</dbReference>
<keyword evidence="6" id="KW-1185">Reference proteome</keyword>
<comment type="similarity">
    <text evidence="1">Belongs to the C/M/P thioester hydrolase family.</text>
</comment>
<dbReference type="PANTHER" id="PTHR10824">
    <property type="entry name" value="ACYL-COENZYME A THIOESTERASE-RELATED"/>
    <property type="match status" value="1"/>
</dbReference>
<evidence type="ECO:0000256" key="1">
    <source>
        <dbReference type="ARBA" id="ARBA00006538"/>
    </source>
</evidence>
<dbReference type="GO" id="GO:0006637">
    <property type="term" value="P:acyl-CoA metabolic process"/>
    <property type="evidence" value="ECO:0007669"/>
    <property type="project" value="InterPro"/>
</dbReference>
<feature type="domain" description="BAAT/Acyl-CoA thioester hydrolase C-terminal" evidence="4">
    <location>
        <begin position="252"/>
        <end position="462"/>
    </location>
</feature>
<dbReference type="PANTHER" id="PTHR10824:SF36">
    <property type="entry name" value="ACYL-COA THIOESTERASE 17-RELATED"/>
    <property type="match status" value="1"/>
</dbReference>
<dbReference type="FunFam" id="3.40.50.1820:FF:000024">
    <property type="entry name" value="acyl-coenzyme A thioesterase 4"/>
    <property type="match status" value="1"/>
</dbReference>
<feature type="active site" description="Charge relay system" evidence="2">
    <location>
        <position position="372"/>
    </location>
</feature>
<proteinExistence type="inferred from homology"/>
<evidence type="ECO:0000313" key="6">
    <source>
        <dbReference type="Proteomes" id="UP000424527"/>
    </source>
</evidence>
<dbReference type="PIRSF" id="PIRSF016521">
    <property type="entry name" value="Acyl-CoA_hydro"/>
    <property type="match status" value="1"/>
</dbReference>
<dbReference type="Proteomes" id="UP000424527">
    <property type="component" value="Unassembled WGS sequence"/>
</dbReference>
<dbReference type="InterPro" id="IPR029058">
    <property type="entry name" value="AB_hydrolase_fold"/>
</dbReference>
<comment type="caution">
    <text evidence="5">The sequence shown here is derived from an EMBL/GenBank/DDBJ whole genome shotgun (WGS) entry which is preliminary data.</text>
</comment>
<dbReference type="Gene3D" id="2.60.40.2240">
    <property type="entry name" value="Acyl-CoA thioester hydrolase/BAAT N-terminal domain"/>
    <property type="match status" value="1"/>
</dbReference>
<dbReference type="InterPro" id="IPR006862">
    <property type="entry name" value="Thio_Ohase/aa_AcTrfase"/>
</dbReference>
<evidence type="ECO:0000256" key="2">
    <source>
        <dbReference type="PIRSR" id="PIRSR016521-1"/>
    </source>
</evidence>
<dbReference type="SUPFAM" id="SSF53474">
    <property type="entry name" value="alpha/beta-Hydrolases"/>
    <property type="match status" value="1"/>
</dbReference>
<evidence type="ECO:0000259" key="3">
    <source>
        <dbReference type="Pfam" id="PF04775"/>
    </source>
</evidence>